<dbReference type="Proteomes" id="UP001153709">
    <property type="component" value="Chromosome 1"/>
</dbReference>
<evidence type="ECO:0000256" key="1">
    <source>
        <dbReference type="SAM" id="MobiDB-lite"/>
    </source>
</evidence>
<reference evidence="3" key="1">
    <citation type="submission" date="2022-01" db="EMBL/GenBank/DDBJ databases">
        <authorList>
            <person name="King R."/>
        </authorList>
    </citation>
    <scope>NUCLEOTIDE SEQUENCE</scope>
</reference>
<sequence>MIFTGNTFVRTLILVLVLHRHLQKCNILNNNIQSPASEEEKKSFELQKNVHLRKSEVFYKELREKSKEAQENDEIEVLCFDFQQNMPLLKVPSGDAFYLRQYGSENDFHAIHEVNYNNKSVIENEIETHNTTATCSSKNDFDTINKPGSSKPTERPESNFSDAPYEGYGLVNYSENSDSDNESEKLGPVKRKRRRVEVVKLDVLLNSTNSTLQRQKKNESAPRRNCFVIYNLRKRILRYYKNMYL</sequence>
<feature type="signal peptide" evidence="2">
    <location>
        <begin position="1"/>
        <end position="27"/>
    </location>
</feature>
<protein>
    <submittedName>
        <fullName evidence="3">Uncharacterized protein</fullName>
    </submittedName>
</protein>
<evidence type="ECO:0000313" key="3">
    <source>
        <dbReference type="EMBL" id="CAG9827341.1"/>
    </source>
</evidence>
<name>A0A9N9SLY8_DIABA</name>
<proteinExistence type="predicted"/>
<organism evidence="3 4">
    <name type="scientific">Diabrotica balteata</name>
    <name type="common">Banded cucumber beetle</name>
    <dbReference type="NCBI Taxonomy" id="107213"/>
    <lineage>
        <taxon>Eukaryota</taxon>
        <taxon>Metazoa</taxon>
        <taxon>Ecdysozoa</taxon>
        <taxon>Arthropoda</taxon>
        <taxon>Hexapoda</taxon>
        <taxon>Insecta</taxon>
        <taxon>Pterygota</taxon>
        <taxon>Neoptera</taxon>
        <taxon>Endopterygota</taxon>
        <taxon>Coleoptera</taxon>
        <taxon>Polyphaga</taxon>
        <taxon>Cucujiformia</taxon>
        <taxon>Chrysomeloidea</taxon>
        <taxon>Chrysomelidae</taxon>
        <taxon>Galerucinae</taxon>
        <taxon>Diabroticina</taxon>
        <taxon>Diabroticites</taxon>
        <taxon>Diabrotica</taxon>
    </lineage>
</organism>
<feature type="region of interest" description="Disordered" evidence="1">
    <location>
        <begin position="133"/>
        <end position="162"/>
    </location>
</feature>
<keyword evidence="2" id="KW-0732">Signal</keyword>
<accession>A0A9N9SLY8</accession>
<evidence type="ECO:0000256" key="2">
    <source>
        <dbReference type="SAM" id="SignalP"/>
    </source>
</evidence>
<dbReference type="AlphaFoldDB" id="A0A9N9SLY8"/>
<keyword evidence="4" id="KW-1185">Reference proteome</keyword>
<evidence type="ECO:0000313" key="4">
    <source>
        <dbReference type="Proteomes" id="UP001153709"/>
    </source>
</evidence>
<dbReference type="EMBL" id="OU898276">
    <property type="protein sequence ID" value="CAG9827341.1"/>
    <property type="molecule type" value="Genomic_DNA"/>
</dbReference>
<gene>
    <name evidence="3" type="ORF">DIABBA_LOCUS1343</name>
</gene>
<feature type="chain" id="PRO_5040291432" evidence="2">
    <location>
        <begin position="28"/>
        <end position="245"/>
    </location>
</feature>